<evidence type="ECO:0000313" key="2">
    <source>
        <dbReference type="Proteomes" id="UP001519311"/>
    </source>
</evidence>
<comment type="caution">
    <text evidence="1">The sequence shown here is derived from an EMBL/GenBank/DDBJ whole genome shotgun (WGS) entry which is preliminary data.</text>
</comment>
<dbReference type="EMBL" id="JAGINS010000001">
    <property type="protein sequence ID" value="MBP2358099.1"/>
    <property type="molecule type" value="Genomic_DNA"/>
</dbReference>
<keyword evidence="2" id="KW-1185">Reference proteome</keyword>
<sequence length="62" mass="6542">MDSTDPGLVAQLAGELRELLALPAEELDSITGPAELGLEVEPPVPLSTVGWLVEPARAVDRH</sequence>
<gene>
    <name evidence="1" type="ORF">JOF59_000499</name>
</gene>
<reference evidence="1 2" key="1">
    <citation type="submission" date="2021-03" db="EMBL/GenBank/DDBJ databases">
        <title>Sequencing the genomes of 1000 actinobacteria strains.</title>
        <authorList>
            <person name="Klenk H.-P."/>
        </authorList>
    </citation>
    <scope>NUCLEOTIDE SEQUENCE [LARGE SCALE GENOMIC DNA]</scope>
    <source>
        <strain evidence="1 2">DSM 40843</strain>
    </source>
</reference>
<dbReference type="RefSeq" id="WP_209469404.1">
    <property type="nucleotide sequence ID" value="NZ_BMWJ01000002.1"/>
</dbReference>
<proteinExistence type="predicted"/>
<organism evidence="1 2">
    <name type="scientific">Streptomyces clavifer</name>
    <dbReference type="NCBI Taxonomy" id="68188"/>
    <lineage>
        <taxon>Bacteria</taxon>
        <taxon>Bacillati</taxon>
        <taxon>Actinomycetota</taxon>
        <taxon>Actinomycetes</taxon>
        <taxon>Kitasatosporales</taxon>
        <taxon>Streptomycetaceae</taxon>
        <taxon>Streptomyces</taxon>
    </lineage>
</organism>
<name>A0ABS4V2G3_9ACTN</name>
<dbReference type="GeneID" id="97345777"/>
<evidence type="ECO:0000313" key="1">
    <source>
        <dbReference type="EMBL" id="MBP2358099.1"/>
    </source>
</evidence>
<accession>A0ABS4V2G3</accession>
<protein>
    <submittedName>
        <fullName evidence="1">Uncharacterized protein</fullName>
    </submittedName>
</protein>
<dbReference type="Proteomes" id="UP001519311">
    <property type="component" value="Unassembled WGS sequence"/>
</dbReference>